<dbReference type="InterPro" id="IPR001007">
    <property type="entry name" value="VWF_dom"/>
</dbReference>
<evidence type="ECO:0000256" key="5">
    <source>
        <dbReference type="ARBA" id="ARBA00023180"/>
    </source>
</evidence>
<keyword evidence="3" id="KW-0677">Repeat</keyword>
<gene>
    <name evidence="9" type="primary">LOC102370522</name>
</gene>
<dbReference type="Pfam" id="PF17517">
    <property type="entry name" value="IgGFc_binding"/>
    <property type="match status" value="1"/>
</dbReference>
<feature type="domain" description="VWFD" evidence="7">
    <location>
        <begin position="868"/>
        <end position="1047"/>
    </location>
</feature>
<protein>
    <submittedName>
        <fullName evidence="9">IgGFc-binding protein</fullName>
    </submittedName>
</protein>
<dbReference type="Proteomes" id="UP000189705">
    <property type="component" value="Unplaced"/>
</dbReference>
<dbReference type="InterPro" id="IPR050780">
    <property type="entry name" value="Mucin_vWF_Thrombospondin_sf"/>
</dbReference>
<dbReference type="FunFam" id="2.10.25.10:FF:000153">
    <property type="entry name" value="MUC5B isoform 1"/>
    <property type="match status" value="1"/>
</dbReference>
<dbReference type="Pfam" id="PF12714">
    <property type="entry name" value="TILa"/>
    <property type="match status" value="2"/>
</dbReference>
<feature type="domain" description="VWFD" evidence="7">
    <location>
        <begin position="1256"/>
        <end position="1436"/>
    </location>
</feature>
<dbReference type="InterPro" id="IPR036084">
    <property type="entry name" value="Ser_inhib-like_sf"/>
</dbReference>
<feature type="chain" id="PRO_5018131442" evidence="6">
    <location>
        <begin position="34"/>
        <end position="1646"/>
    </location>
</feature>
<dbReference type="Gene3D" id="2.10.25.10">
    <property type="entry name" value="Laminin"/>
    <property type="match status" value="3"/>
</dbReference>
<sequence length="1646" mass="177038">MTLPSLQLQAMALGMRMLLLVLFWAGLVPCTGSDPSPMGKQFLTAFPEMQCSQSSRARVSLQLLVTGFAPSTTVTVTVKGMAFQKVLTLHQDETQTIELPDSTEMVGTGFFDRTVVVVADHMVSVLSVSSEDQSSESTVLYPMESLGQKYYVVTPTSEEKAPDSWLQFTVVAGPEVTTVEIHPKGPVKIYGTTYNSWNTLDIDLLPYKAIQLQSQADLSGSVVLSSRPVAVLSGHGCVKSGNTQSHVIEQLLPVSSWGFSFILPPVGSSEAKLNQVYVAASQPTAITHWSGKVPGTQNVAAGEVAKLAVGGSTALSITANASVQVLYCSLGGMKDHVTFSPFLTNVPPIMSFCSSFHNTGLAGFTNYVALVAKTKDVWAITLDKGLLGSTRWHTIQESDYLWGTYSLGRDFSSHSIEHPSAAFGILSFGITQLDSYGSVGVCTDAFHKPSCDTVQCRKKEKCQVVNGAAVCVAESTASCSLSGDPHYQTFDGHYYDFMGTCTYTIVKTCTADRALPSFTVEVKNENRGNPHVSYVGYVTVRVYNFTISAVRYETGFVRVNNQRSRLPITLHNGKLRAYQSGTSLFIKTDFSLIVYFDWNSFLGVKLSSSFAESVCGLCGNFNGDPQDDFATPAGVLAPDPVEFGKSWKVPDGDWFCWDDCHGPCKSCPPDVAAKYQAESFCSWLMQGVGGPFSQCHAVIDPLSYLKNCIYDLCMTDGSQESLCQALKSYAEECQAAGVTVTDWRTPAGCSLPCPANSQYKLCGSACPTTCNDQAAPTKCSLPCVETCECQDGFVLDAGQCIPQAGCGCEFEGRLYGPGEQFWGDDACSRHCVCDPQTRRVNCQQETCRRGEQCRVEKGIQGCYPANYSTCTSLGDPHYTSFDGHRFDFQGSCLYQLVGLCQDSGDLVGFQVLVQNDNRGLVSVSFTKAVEVRVYGVNIAISREHPGRVLVNGLLTNLPYSIEGAKLIVARKGPEAAIQTDFGLTVTFDWQSRVTVTMPSTYAGTVCGLCGNFNGDKADDQAMKDGRATMNPTAFGQSWKVAETPGCVEPSEPVCSPRAAIERKQRREKVDCGLILADNGPFRACHAKVKPEGYFQDCVYDYCFFRGRMGPMCQMIASYAAACQAAGAAVSAWRSEQFCSPSCPRHSHYELCGSSCPATCHSLPAAATCAGPCTEGCFCDAGFVLSGDQCVLAEQCGCLHEGRYYSHGQEFFVGTTCQQWCRCEGGGDVVCRPASCGAGEECRVERGTLGCYSVRHGECTMAGSSHYLTFDGRTFDFQGSCTYTLARVCYGNARLGNFSVVVQNQSPGDGRVALVGSVLVSVQGYTVIMEQGRRWTVTVDGELHTLPLVSDNDELWANQEGNNIIVQTASGLHVLYDTSSYVLVTIPGTYQGHVCGLCGNFNDDKSDDLLLPDGTSARSVDEFGASWKVPRDGAACIDGCGEGCPVCDDARTAPYRAEGSCGLIQAASGPFSRCPPLVSPAAYFGYCLYDLCAANGARETLCRSLQAYAAACQAAGAQIGTWRSTSFCPLSCPSRSHYNLCTHSCHLTCASLVSLPPCTGKCFEGCQCEAGTLFDGEKCMFPEGCGCFHGRRYIQSLDTVLSANCSEACTCYNRAILLCESMACAPGETCAMENGVRACRKGAALAP</sequence>
<evidence type="ECO:0000256" key="2">
    <source>
        <dbReference type="ARBA" id="ARBA00022525"/>
    </source>
</evidence>
<dbReference type="STRING" id="38654.A0A3Q0FTC2"/>
<dbReference type="SMART" id="SM00216">
    <property type="entry name" value="VWD"/>
    <property type="match status" value="3"/>
</dbReference>
<reference evidence="9" key="1">
    <citation type="submission" date="2025-08" db="UniProtKB">
        <authorList>
            <consortium name="RefSeq"/>
        </authorList>
    </citation>
    <scope>IDENTIFICATION</scope>
</reference>
<dbReference type="InterPro" id="IPR003645">
    <property type="entry name" value="Fol_N"/>
</dbReference>
<dbReference type="SMART" id="SM00274">
    <property type="entry name" value="FOLN"/>
    <property type="match status" value="3"/>
</dbReference>
<dbReference type="PANTHER" id="PTHR11339:SF374">
    <property type="entry name" value="ZONADHESIN"/>
    <property type="match status" value="1"/>
</dbReference>
<proteinExistence type="predicted"/>
<dbReference type="InterPro" id="IPR014853">
    <property type="entry name" value="VWF/SSPO/ZAN-like_Cys-rich_dom"/>
</dbReference>
<dbReference type="InterPro" id="IPR001846">
    <property type="entry name" value="VWF_type-D"/>
</dbReference>
<evidence type="ECO:0000313" key="9">
    <source>
        <dbReference type="RefSeq" id="XP_025050876.1"/>
    </source>
</evidence>
<evidence type="ECO:0000256" key="4">
    <source>
        <dbReference type="ARBA" id="ARBA00023157"/>
    </source>
</evidence>
<accession>A0A3Q0FTC2</accession>
<evidence type="ECO:0000256" key="1">
    <source>
        <dbReference type="ARBA" id="ARBA00004613"/>
    </source>
</evidence>
<evidence type="ECO:0000256" key="3">
    <source>
        <dbReference type="ARBA" id="ARBA00022737"/>
    </source>
</evidence>
<dbReference type="GO" id="GO:0031012">
    <property type="term" value="C:extracellular matrix"/>
    <property type="evidence" value="ECO:0007669"/>
    <property type="project" value="TreeGrafter"/>
</dbReference>
<dbReference type="InterPro" id="IPR025615">
    <property type="entry name" value="TILa_dom"/>
</dbReference>
<dbReference type="GO" id="GO:0005615">
    <property type="term" value="C:extracellular space"/>
    <property type="evidence" value="ECO:0007669"/>
    <property type="project" value="TreeGrafter"/>
</dbReference>
<dbReference type="InParanoid" id="A0A3Q0FTC2"/>
<dbReference type="SMART" id="SM00215">
    <property type="entry name" value="VWC_out"/>
    <property type="match status" value="3"/>
</dbReference>
<keyword evidence="6" id="KW-0732">Signal</keyword>
<name>A0A3Q0FTC2_ALLSI</name>
<dbReference type="GeneID" id="102370522"/>
<dbReference type="InterPro" id="IPR002919">
    <property type="entry name" value="TIL_dom"/>
</dbReference>
<feature type="signal peptide" evidence="6">
    <location>
        <begin position="1"/>
        <end position="33"/>
    </location>
</feature>
<keyword evidence="8" id="KW-1185">Reference proteome</keyword>
<evidence type="ECO:0000259" key="7">
    <source>
        <dbReference type="PROSITE" id="PS51233"/>
    </source>
</evidence>
<keyword evidence="2" id="KW-0964">Secreted</keyword>
<dbReference type="SUPFAM" id="SSF57567">
    <property type="entry name" value="Serine protease inhibitors"/>
    <property type="match status" value="3"/>
</dbReference>
<dbReference type="InterPro" id="IPR035234">
    <property type="entry name" value="IgGFc-bd_N"/>
</dbReference>
<dbReference type="FunFam" id="2.10.25.10:FF:000055">
    <property type="entry name" value="alpha-tectorin isoform X1"/>
    <property type="match status" value="1"/>
</dbReference>
<keyword evidence="5" id="KW-0325">Glycoprotein</keyword>
<feature type="domain" description="VWFD" evidence="7">
    <location>
        <begin position="477"/>
        <end position="657"/>
    </location>
</feature>
<evidence type="ECO:0000313" key="8">
    <source>
        <dbReference type="Proteomes" id="UP000189705"/>
    </source>
</evidence>
<dbReference type="SMART" id="SM00832">
    <property type="entry name" value="C8"/>
    <property type="match status" value="3"/>
</dbReference>
<dbReference type="RefSeq" id="XP_025050876.1">
    <property type="nucleotide sequence ID" value="XM_025195091.1"/>
</dbReference>
<dbReference type="KEGG" id="asn:102370522"/>
<keyword evidence="4" id="KW-1015">Disulfide bond</keyword>
<dbReference type="CDD" id="cd19941">
    <property type="entry name" value="TIL"/>
    <property type="match status" value="3"/>
</dbReference>
<dbReference type="Pfam" id="PF01826">
    <property type="entry name" value="TIL"/>
    <property type="match status" value="3"/>
</dbReference>
<comment type="subcellular location">
    <subcellularLocation>
        <location evidence="1">Secreted</location>
    </subcellularLocation>
</comment>
<dbReference type="PANTHER" id="PTHR11339">
    <property type="entry name" value="EXTRACELLULAR MATRIX GLYCOPROTEIN RELATED"/>
    <property type="match status" value="1"/>
</dbReference>
<dbReference type="Pfam" id="PF00094">
    <property type="entry name" value="VWD"/>
    <property type="match status" value="3"/>
</dbReference>
<organism evidence="8 9">
    <name type="scientific">Alligator sinensis</name>
    <name type="common">Chinese alligator</name>
    <dbReference type="NCBI Taxonomy" id="38654"/>
    <lineage>
        <taxon>Eukaryota</taxon>
        <taxon>Metazoa</taxon>
        <taxon>Chordata</taxon>
        <taxon>Craniata</taxon>
        <taxon>Vertebrata</taxon>
        <taxon>Euteleostomi</taxon>
        <taxon>Archelosauria</taxon>
        <taxon>Archosauria</taxon>
        <taxon>Crocodylia</taxon>
        <taxon>Alligatoridae</taxon>
        <taxon>Alligatorinae</taxon>
        <taxon>Alligator</taxon>
    </lineage>
</organism>
<dbReference type="Pfam" id="PF08742">
    <property type="entry name" value="C8"/>
    <property type="match status" value="3"/>
</dbReference>
<dbReference type="PROSITE" id="PS51233">
    <property type="entry name" value="VWFD"/>
    <property type="match status" value="3"/>
</dbReference>
<evidence type="ECO:0000256" key="6">
    <source>
        <dbReference type="SAM" id="SignalP"/>
    </source>
</evidence>